<dbReference type="PROSITE" id="PS50885">
    <property type="entry name" value="HAMP"/>
    <property type="match status" value="1"/>
</dbReference>
<comment type="similarity">
    <text evidence="2">Belongs to the methyl-accepting chemotaxis (MCP) protein family.</text>
</comment>
<dbReference type="RefSeq" id="WP_163683081.1">
    <property type="nucleotide sequence ID" value="NZ_JAAIYP010000047.1"/>
</dbReference>
<dbReference type="GO" id="GO:0016020">
    <property type="term" value="C:membrane"/>
    <property type="evidence" value="ECO:0007669"/>
    <property type="project" value="InterPro"/>
</dbReference>
<evidence type="ECO:0000256" key="2">
    <source>
        <dbReference type="ARBA" id="ARBA00029447"/>
    </source>
</evidence>
<reference evidence="7 8" key="1">
    <citation type="submission" date="2020-02" db="EMBL/GenBank/DDBJ databases">
        <authorList>
            <person name="Dziuba M."/>
            <person name="Kuznetsov B."/>
            <person name="Mardanov A."/>
            <person name="Ravin N."/>
            <person name="Grouzdev D."/>
        </authorList>
    </citation>
    <scope>NUCLEOTIDE SEQUENCE [LARGE SCALE GENOMIC DNA]</scope>
    <source>
        <strain evidence="7 8">SpK</strain>
    </source>
</reference>
<dbReference type="Pfam" id="PF00015">
    <property type="entry name" value="MCPsignal"/>
    <property type="match status" value="1"/>
</dbReference>
<accession>A0A7C9QX17</accession>
<dbReference type="SMART" id="SM00283">
    <property type="entry name" value="MA"/>
    <property type="match status" value="1"/>
</dbReference>
<dbReference type="PANTHER" id="PTHR32089">
    <property type="entry name" value="METHYL-ACCEPTING CHEMOTAXIS PROTEIN MCPB"/>
    <property type="match status" value="1"/>
</dbReference>
<keyword evidence="1 3" id="KW-0807">Transducer</keyword>
<dbReference type="InterPro" id="IPR003660">
    <property type="entry name" value="HAMP_dom"/>
</dbReference>
<dbReference type="GO" id="GO:0006935">
    <property type="term" value="P:chemotaxis"/>
    <property type="evidence" value="ECO:0007669"/>
    <property type="project" value="InterPro"/>
</dbReference>
<dbReference type="InterPro" id="IPR004090">
    <property type="entry name" value="Chemotax_Me-accpt_rcpt"/>
</dbReference>
<dbReference type="SMART" id="SM00304">
    <property type="entry name" value="HAMP"/>
    <property type="match status" value="1"/>
</dbReference>
<organism evidence="7 8">
    <name type="scientific">Magnetospirillum aberrantis SpK</name>
    <dbReference type="NCBI Taxonomy" id="908842"/>
    <lineage>
        <taxon>Bacteria</taxon>
        <taxon>Pseudomonadati</taxon>
        <taxon>Pseudomonadota</taxon>
        <taxon>Alphaproteobacteria</taxon>
        <taxon>Rhodospirillales</taxon>
        <taxon>Rhodospirillaceae</taxon>
        <taxon>Magnetospirillum</taxon>
    </lineage>
</organism>
<dbReference type="PROSITE" id="PS50111">
    <property type="entry name" value="CHEMOTAXIS_TRANSDUC_2"/>
    <property type="match status" value="1"/>
</dbReference>
<evidence type="ECO:0000256" key="3">
    <source>
        <dbReference type="PROSITE-ProRule" id="PRU00284"/>
    </source>
</evidence>
<feature type="coiled-coil region" evidence="4">
    <location>
        <begin position="262"/>
        <end position="315"/>
    </location>
</feature>
<evidence type="ECO:0000313" key="8">
    <source>
        <dbReference type="Proteomes" id="UP000480684"/>
    </source>
</evidence>
<dbReference type="AlphaFoldDB" id="A0A7C9QX17"/>
<dbReference type="Gene3D" id="1.10.8.500">
    <property type="entry name" value="HAMP domain in histidine kinase"/>
    <property type="match status" value="1"/>
</dbReference>
<dbReference type="GO" id="GO:0004888">
    <property type="term" value="F:transmembrane signaling receptor activity"/>
    <property type="evidence" value="ECO:0007669"/>
    <property type="project" value="InterPro"/>
</dbReference>
<dbReference type="InterPro" id="IPR004089">
    <property type="entry name" value="MCPsignal_dom"/>
</dbReference>
<evidence type="ECO:0000256" key="4">
    <source>
        <dbReference type="SAM" id="Coils"/>
    </source>
</evidence>
<dbReference type="PRINTS" id="PR00260">
    <property type="entry name" value="CHEMTRNSDUCR"/>
</dbReference>
<name>A0A7C9QX17_9PROT</name>
<comment type="caution">
    <text evidence="7">The sequence shown here is derived from an EMBL/GenBank/DDBJ whole genome shotgun (WGS) entry which is preliminary data.</text>
</comment>
<dbReference type="Pfam" id="PF00672">
    <property type="entry name" value="HAMP"/>
    <property type="match status" value="1"/>
</dbReference>
<dbReference type="CDD" id="cd06225">
    <property type="entry name" value="HAMP"/>
    <property type="match status" value="1"/>
</dbReference>
<evidence type="ECO:0000259" key="5">
    <source>
        <dbReference type="PROSITE" id="PS50111"/>
    </source>
</evidence>
<protein>
    <submittedName>
        <fullName evidence="7">Methyl-accepting chemotaxis protein</fullName>
    </submittedName>
</protein>
<sequence>MTKFRDIPLMFKVVLSPLTAIVALVAVGILGVVNASGTESRLNTLNDVVFTEVQQGLELKDSIALFHAHLFALISAGANENDKAKLERDATTLKDKLKGLESAVGAAMATKTATETVPEMPKLFKAYQDAALVAIDIGSTDATYGVIMVGDADTHFWKLRKALDTLNGALGDQRVAVVTALREQGRAAGQQQVVVAILVSLASIVAAVFISRQIAVPITALTHTMTVLAEGKLDTAVPDTERGDEVGAMARALGTFKDSMLAARALEEKQHIETANQLARAEKVSAHINGFQERLEGMLDELANAADELNATSRAMTSTAEVTSDASAKAATGVEQTSCAVETVAAATEELSSSINEVSQQVRHSSDVVKRATTEVAETDGTVASLLKAVEQIGEMVSMIFQIAHQTDLLALNATIEAARAGDAGKGFAVVAAEVKALANQTSKVTENITSQIASIKTATGEAVTAIRGIGKTIVEVNSITTAVAAAAEQQAVATSEITRSAQSAAVGTSEVSANMASLRHGTEDTVNAAEMVRVAAERLKVQSDTMQRTVDEFVVNLRHI</sequence>
<feature type="domain" description="HAMP" evidence="6">
    <location>
        <begin position="212"/>
        <end position="265"/>
    </location>
</feature>
<dbReference type="Proteomes" id="UP000480684">
    <property type="component" value="Unassembled WGS sequence"/>
</dbReference>
<keyword evidence="8" id="KW-1185">Reference proteome</keyword>
<feature type="domain" description="Methyl-accepting transducer" evidence="5">
    <location>
        <begin position="305"/>
        <end position="541"/>
    </location>
</feature>
<gene>
    <name evidence="7" type="ORF">G4223_19195</name>
</gene>
<dbReference type="SUPFAM" id="SSF58104">
    <property type="entry name" value="Methyl-accepting chemotaxis protein (MCP) signaling domain"/>
    <property type="match status" value="1"/>
</dbReference>
<keyword evidence="4" id="KW-0175">Coiled coil</keyword>
<evidence type="ECO:0000313" key="7">
    <source>
        <dbReference type="EMBL" id="NFV82241.1"/>
    </source>
</evidence>
<evidence type="ECO:0000256" key="1">
    <source>
        <dbReference type="ARBA" id="ARBA00023224"/>
    </source>
</evidence>
<dbReference type="GO" id="GO:0007165">
    <property type="term" value="P:signal transduction"/>
    <property type="evidence" value="ECO:0007669"/>
    <property type="project" value="UniProtKB-KW"/>
</dbReference>
<proteinExistence type="inferred from homology"/>
<dbReference type="Gene3D" id="1.10.287.950">
    <property type="entry name" value="Methyl-accepting chemotaxis protein"/>
    <property type="match status" value="1"/>
</dbReference>
<evidence type="ECO:0000259" key="6">
    <source>
        <dbReference type="PROSITE" id="PS50885"/>
    </source>
</evidence>
<dbReference type="PANTHER" id="PTHR32089:SF112">
    <property type="entry name" value="LYSOZYME-LIKE PROTEIN-RELATED"/>
    <property type="match status" value="1"/>
</dbReference>
<dbReference type="EMBL" id="JAAIYP010000047">
    <property type="protein sequence ID" value="NFV82241.1"/>
    <property type="molecule type" value="Genomic_DNA"/>
</dbReference>